<dbReference type="Pfam" id="PF00106">
    <property type="entry name" value="adh_short"/>
    <property type="match status" value="1"/>
</dbReference>
<evidence type="ECO:0000256" key="2">
    <source>
        <dbReference type="ARBA" id="ARBA00023002"/>
    </source>
</evidence>
<protein>
    <submittedName>
        <fullName evidence="4">NADP-dependent 3-hydroxy acid dehydrogenase YdfG</fullName>
    </submittedName>
</protein>
<dbReference type="PANTHER" id="PTHR44196:SF1">
    <property type="entry name" value="DEHYDROGENASE_REDUCTASE SDR FAMILY MEMBER 7B"/>
    <property type="match status" value="1"/>
</dbReference>
<evidence type="ECO:0000256" key="3">
    <source>
        <dbReference type="RuleBase" id="RU000363"/>
    </source>
</evidence>
<dbReference type="AlphaFoldDB" id="A0A1I2VX94"/>
<proteinExistence type="inferred from homology"/>
<dbReference type="PRINTS" id="PR00081">
    <property type="entry name" value="GDHRDH"/>
</dbReference>
<accession>A0A1I2VX94</accession>
<name>A0A1I2VX94_9FIRM</name>
<reference evidence="5" key="1">
    <citation type="submission" date="2016-10" db="EMBL/GenBank/DDBJ databases">
        <authorList>
            <person name="Varghese N."/>
            <person name="Submissions S."/>
        </authorList>
    </citation>
    <scope>NUCLEOTIDE SEQUENCE [LARGE SCALE GENOMIC DNA]</scope>
    <source>
        <strain evidence="5">DSM 17038</strain>
    </source>
</reference>
<dbReference type="PRINTS" id="PR00080">
    <property type="entry name" value="SDRFAMILY"/>
</dbReference>
<dbReference type="GO" id="GO:0008206">
    <property type="term" value="P:bile acid metabolic process"/>
    <property type="evidence" value="ECO:0007669"/>
    <property type="project" value="UniProtKB-ARBA"/>
</dbReference>
<evidence type="ECO:0000256" key="1">
    <source>
        <dbReference type="ARBA" id="ARBA00006484"/>
    </source>
</evidence>
<dbReference type="Gene3D" id="3.40.50.720">
    <property type="entry name" value="NAD(P)-binding Rossmann-like Domain"/>
    <property type="match status" value="1"/>
</dbReference>
<dbReference type="GO" id="GO:0016020">
    <property type="term" value="C:membrane"/>
    <property type="evidence" value="ECO:0007669"/>
    <property type="project" value="TreeGrafter"/>
</dbReference>
<dbReference type="STRING" id="341036.SAMN05660649_03180"/>
<dbReference type="EMBL" id="FOOX01000012">
    <property type="protein sequence ID" value="SFG93009.1"/>
    <property type="molecule type" value="Genomic_DNA"/>
</dbReference>
<dbReference type="InterPro" id="IPR036291">
    <property type="entry name" value="NAD(P)-bd_dom_sf"/>
</dbReference>
<comment type="similarity">
    <text evidence="1 3">Belongs to the short-chain dehydrogenases/reductases (SDR) family.</text>
</comment>
<keyword evidence="2" id="KW-0560">Oxidoreductase</keyword>
<dbReference type="SUPFAM" id="SSF51735">
    <property type="entry name" value="NAD(P)-binding Rossmann-fold domains"/>
    <property type="match status" value="1"/>
</dbReference>
<evidence type="ECO:0000313" key="4">
    <source>
        <dbReference type="EMBL" id="SFG93009.1"/>
    </source>
</evidence>
<dbReference type="CDD" id="cd05233">
    <property type="entry name" value="SDR_c"/>
    <property type="match status" value="1"/>
</dbReference>
<evidence type="ECO:0000313" key="5">
    <source>
        <dbReference type="Proteomes" id="UP000199337"/>
    </source>
</evidence>
<dbReference type="InterPro" id="IPR002347">
    <property type="entry name" value="SDR_fam"/>
</dbReference>
<dbReference type="Proteomes" id="UP000199337">
    <property type="component" value="Unassembled WGS sequence"/>
</dbReference>
<dbReference type="NCBIfam" id="NF004843">
    <property type="entry name" value="PRK06194.1"/>
    <property type="match status" value="1"/>
</dbReference>
<gene>
    <name evidence="4" type="ORF">SAMN05660649_03180</name>
</gene>
<keyword evidence="5" id="KW-1185">Reference proteome</keyword>
<dbReference type="PANTHER" id="PTHR44196">
    <property type="entry name" value="DEHYDROGENASE/REDUCTASE SDR FAMILY MEMBER 7B"/>
    <property type="match status" value="1"/>
</dbReference>
<organism evidence="4 5">
    <name type="scientific">Desulfotruncus arcticus DSM 17038</name>
    <dbReference type="NCBI Taxonomy" id="1121424"/>
    <lineage>
        <taxon>Bacteria</taxon>
        <taxon>Bacillati</taxon>
        <taxon>Bacillota</taxon>
        <taxon>Clostridia</taxon>
        <taxon>Eubacteriales</taxon>
        <taxon>Desulfallaceae</taxon>
        <taxon>Desulfotruncus</taxon>
    </lineage>
</organism>
<sequence>MLPSFLAPHLIMNGKGITMKEFKDKVAVITGAASGIGQGLAERCAREGMKVVLGDIEETALFQAQKELQASGAKVLAVRTDVSKASDVEALAQKTLDTFGAAHLLFNNAGIAAGSTIWESTLADWEWIIGVNLWGVIHGLRTFVPIMLAQDTEGHIVNTASVAGLTTGHSPYSVTKHAVVALSEQLYHSLAHLNAKVKASVLCPGFVKTRIMDSERNRPVELQNETARPLTPEEEAIVQYVRQGVQAGMSPQQAADHVFQAIREERFYIFTHPEYNAAVQMRMEDILQGRNPSNPFQS</sequence>
<dbReference type="FunFam" id="3.40.50.720:FF:000084">
    <property type="entry name" value="Short-chain dehydrogenase reductase"/>
    <property type="match status" value="1"/>
</dbReference>
<dbReference type="GO" id="GO:0016491">
    <property type="term" value="F:oxidoreductase activity"/>
    <property type="evidence" value="ECO:0007669"/>
    <property type="project" value="UniProtKB-KW"/>
</dbReference>